<protein>
    <recommendedName>
        <fullName evidence="4">DUF4194 domain-containing protein</fullName>
    </recommendedName>
</protein>
<dbReference type="Proteomes" id="UP001156870">
    <property type="component" value="Unassembled WGS sequence"/>
</dbReference>
<evidence type="ECO:0000313" key="2">
    <source>
        <dbReference type="EMBL" id="GLS27204.1"/>
    </source>
</evidence>
<proteinExistence type="predicted"/>
<evidence type="ECO:0008006" key="4">
    <source>
        <dbReference type="Google" id="ProtNLM"/>
    </source>
</evidence>
<accession>A0AA37T7P5</accession>
<feature type="region of interest" description="Disordered" evidence="1">
    <location>
        <begin position="209"/>
        <end position="245"/>
    </location>
</feature>
<dbReference type="Pfam" id="PF13835">
    <property type="entry name" value="DUF4194"/>
    <property type="match status" value="1"/>
</dbReference>
<reference evidence="2 3" key="1">
    <citation type="journal article" date="2014" name="Int. J. Syst. Evol. Microbiol.">
        <title>Complete genome sequence of Corynebacterium casei LMG S-19264T (=DSM 44701T), isolated from a smear-ripened cheese.</title>
        <authorList>
            <consortium name="US DOE Joint Genome Institute (JGI-PGF)"/>
            <person name="Walter F."/>
            <person name="Albersmeier A."/>
            <person name="Kalinowski J."/>
            <person name="Ruckert C."/>
        </authorList>
    </citation>
    <scope>NUCLEOTIDE SEQUENCE [LARGE SCALE GENOMIC DNA]</scope>
    <source>
        <strain evidence="2 3">NBRC 110095</strain>
    </source>
</reference>
<sequence>MSNLKEFYAPTLKSLSISEDRFRELLLRLLDYGILCRNENQTEQQYYDVYLRTQALVNDYFEWMGIRILHDSRFQTVRLLPPGAVVPGVEDESTLPFSGGLRSRLTQAEVAMVLALRAEYEKALREGQIDDAGCVRLSLEALALSMKNVVGRPLSDNLTERKNQLRRLRQLRLVDVNLDDILENSDGWLKIRPMIISFVSDDVLAGLMQADDDHAQSGDTDNEEKSNQEKQTPKSESQDVHEDDH</sequence>
<gene>
    <name evidence="2" type="ORF">GCM10007877_29230</name>
</gene>
<name>A0AA37T7P5_9GAMM</name>
<dbReference type="EMBL" id="BSPD01000067">
    <property type="protein sequence ID" value="GLS27204.1"/>
    <property type="molecule type" value="Genomic_DNA"/>
</dbReference>
<dbReference type="RefSeq" id="WP_232595157.1">
    <property type="nucleotide sequence ID" value="NZ_BSPD01000067.1"/>
</dbReference>
<evidence type="ECO:0000313" key="3">
    <source>
        <dbReference type="Proteomes" id="UP001156870"/>
    </source>
</evidence>
<evidence type="ECO:0000256" key="1">
    <source>
        <dbReference type="SAM" id="MobiDB-lite"/>
    </source>
</evidence>
<organism evidence="2 3">
    <name type="scientific">Marinibactrum halimedae</name>
    <dbReference type="NCBI Taxonomy" id="1444977"/>
    <lineage>
        <taxon>Bacteria</taxon>
        <taxon>Pseudomonadati</taxon>
        <taxon>Pseudomonadota</taxon>
        <taxon>Gammaproteobacteria</taxon>
        <taxon>Cellvibrionales</taxon>
        <taxon>Cellvibrionaceae</taxon>
        <taxon>Marinibactrum</taxon>
    </lineage>
</organism>
<comment type="caution">
    <text evidence="2">The sequence shown here is derived from an EMBL/GenBank/DDBJ whole genome shotgun (WGS) entry which is preliminary data.</text>
</comment>
<dbReference type="AlphaFoldDB" id="A0AA37T7P5"/>
<keyword evidence="3" id="KW-1185">Reference proteome</keyword>
<feature type="compositionally biased region" description="Basic and acidic residues" evidence="1">
    <location>
        <begin position="223"/>
        <end position="245"/>
    </location>
</feature>
<dbReference type="InterPro" id="IPR025449">
    <property type="entry name" value="JetB"/>
</dbReference>